<organism evidence="2 3">
    <name type="scientific">Fodinibius salinus</name>
    <dbReference type="NCBI Taxonomy" id="860790"/>
    <lineage>
        <taxon>Bacteria</taxon>
        <taxon>Pseudomonadati</taxon>
        <taxon>Balneolota</taxon>
        <taxon>Balneolia</taxon>
        <taxon>Balneolales</taxon>
        <taxon>Balneolaceae</taxon>
        <taxon>Fodinibius</taxon>
    </lineage>
</organism>
<accession>A0A5D3YM73</accession>
<reference evidence="2 3" key="1">
    <citation type="submission" date="2019-07" db="EMBL/GenBank/DDBJ databases">
        <title>Genomic Encyclopedia of Archaeal and Bacterial Type Strains, Phase II (KMG-II): from individual species to whole genera.</title>
        <authorList>
            <person name="Goeker M."/>
        </authorList>
    </citation>
    <scope>NUCLEOTIDE SEQUENCE [LARGE SCALE GENOMIC DNA]</scope>
    <source>
        <strain evidence="2 3">DSM 21935</strain>
    </source>
</reference>
<sequence length="345" mass="38823">MKHIGLLCTALLCICCTLTSHAQESLGQNGTLSGTVFGDYYWMAKNNDSNIQNKNGFWFRRIYLTYEHQLGESFSSRVRLEMSSSGDFQSDIEMEPTVKDAYLKWQGEDHAILGGISSTPTWGLVEDVWGYRSIEKSPLDLFDFGNSRDFGVSFTGRIGDSKKIKYHFFAGNGNSNKPDIDKGKKLMLSVGYYINDHIVVEGYADWNNRTNGLDSYTSQLFAGYRSEPFTIGALAAVQDLEPLDNISETTVDLVSLFSHFRLEENIKGYLRADHLFGRYIGGSSNSYIPFAERGEPTIIIGGFDFSLNEQVHLMPNLETIVYNEDASGLSSETDLVPRLTFFFEF</sequence>
<feature type="chain" id="PRO_5023134450" description="Porin" evidence="1">
    <location>
        <begin position="23"/>
        <end position="345"/>
    </location>
</feature>
<feature type="signal peptide" evidence="1">
    <location>
        <begin position="1"/>
        <end position="22"/>
    </location>
</feature>
<gene>
    <name evidence="2" type="ORF">LX73_0553</name>
</gene>
<dbReference type="RefSeq" id="WP_148897931.1">
    <property type="nucleotide sequence ID" value="NZ_VNHY01000001.1"/>
</dbReference>
<name>A0A5D3YM73_9BACT</name>
<comment type="caution">
    <text evidence="2">The sequence shown here is derived from an EMBL/GenBank/DDBJ whole genome shotgun (WGS) entry which is preliminary data.</text>
</comment>
<dbReference type="OrthoDB" id="1523161at2"/>
<evidence type="ECO:0000313" key="2">
    <source>
        <dbReference type="EMBL" id="TYP95255.1"/>
    </source>
</evidence>
<dbReference type="Gene3D" id="2.40.160.10">
    <property type="entry name" value="Porin"/>
    <property type="match status" value="1"/>
</dbReference>
<proteinExistence type="predicted"/>
<protein>
    <recommendedName>
        <fullName evidence="4">Porin</fullName>
    </recommendedName>
</protein>
<evidence type="ECO:0000313" key="3">
    <source>
        <dbReference type="Proteomes" id="UP000324595"/>
    </source>
</evidence>
<evidence type="ECO:0008006" key="4">
    <source>
        <dbReference type="Google" id="ProtNLM"/>
    </source>
</evidence>
<dbReference type="SUPFAM" id="SSF56935">
    <property type="entry name" value="Porins"/>
    <property type="match status" value="1"/>
</dbReference>
<dbReference type="AlphaFoldDB" id="A0A5D3YM73"/>
<keyword evidence="3" id="KW-1185">Reference proteome</keyword>
<dbReference type="Proteomes" id="UP000324595">
    <property type="component" value="Unassembled WGS sequence"/>
</dbReference>
<dbReference type="EMBL" id="VNHY01000001">
    <property type="protein sequence ID" value="TYP95255.1"/>
    <property type="molecule type" value="Genomic_DNA"/>
</dbReference>
<dbReference type="InterPro" id="IPR023614">
    <property type="entry name" value="Porin_dom_sf"/>
</dbReference>
<evidence type="ECO:0000256" key="1">
    <source>
        <dbReference type="SAM" id="SignalP"/>
    </source>
</evidence>
<keyword evidence="1" id="KW-0732">Signal</keyword>